<protein>
    <recommendedName>
        <fullName evidence="6">Protein kinase domain-containing protein</fullName>
    </recommendedName>
</protein>
<keyword evidence="4" id="KW-0418">Kinase</keyword>
<dbReference type="EMBL" id="JAPFFF010000013">
    <property type="protein sequence ID" value="KAK8871295.1"/>
    <property type="molecule type" value="Genomic_DNA"/>
</dbReference>
<accession>A0ABR2J081</accession>
<dbReference type="PROSITE" id="PS00108">
    <property type="entry name" value="PROTEIN_KINASE_ST"/>
    <property type="match status" value="1"/>
</dbReference>
<evidence type="ECO:0000259" key="6">
    <source>
        <dbReference type="PROSITE" id="PS50011"/>
    </source>
</evidence>
<evidence type="ECO:0000313" key="8">
    <source>
        <dbReference type="Proteomes" id="UP001470230"/>
    </source>
</evidence>
<gene>
    <name evidence="7" type="ORF">M9Y10_007015</name>
</gene>
<keyword evidence="2" id="KW-0808">Transferase</keyword>
<dbReference type="SUPFAM" id="SSF56112">
    <property type="entry name" value="Protein kinase-like (PK-like)"/>
    <property type="match status" value="1"/>
</dbReference>
<comment type="caution">
    <text evidence="7">The sequence shown here is derived from an EMBL/GenBank/DDBJ whole genome shotgun (WGS) entry which is preliminary data.</text>
</comment>
<evidence type="ECO:0000313" key="7">
    <source>
        <dbReference type="EMBL" id="KAK8871295.1"/>
    </source>
</evidence>
<dbReference type="InterPro" id="IPR011009">
    <property type="entry name" value="Kinase-like_dom_sf"/>
</dbReference>
<name>A0ABR2J081_9EUKA</name>
<dbReference type="SMART" id="SM00220">
    <property type="entry name" value="S_TKc"/>
    <property type="match status" value="1"/>
</dbReference>
<organism evidence="7 8">
    <name type="scientific">Tritrichomonas musculus</name>
    <dbReference type="NCBI Taxonomy" id="1915356"/>
    <lineage>
        <taxon>Eukaryota</taxon>
        <taxon>Metamonada</taxon>
        <taxon>Parabasalia</taxon>
        <taxon>Tritrichomonadida</taxon>
        <taxon>Tritrichomonadidae</taxon>
        <taxon>Tritrichomonas</taxon>
    </lineage>
</organism>
<reference evidence="7 8" key="1">
    <citation type="submission" date="2024-04" db="EMBL/GenBank/DDBJ databases">
        <title>Tritrichomonas musculus Genome.</title>
        <authorList>
            <person name="Alves-Ferreira E."/>
            <person name="Grigg M."/>
            <person name="Lorenzi H."/>
            <person name="Galac M."/>
        </authorList>
    </citation>
    <scope>NUCLEOTIDE SEQUENCE [LARGE SCALE GENOMIC DNA]</scope>
    <source>
        <strain evidence="7 8">EAF2021</strain>
    </source>
</reference>
<dbReference type="InterPro" id="IPR000719">
    <property type="entry name" value="Prot_kinase_dom"/>
</dbReference>
<keyword evidence="5" id="KW-0067">ATP-binding</keyword>
<evidence type="ECO:0000256" key="1">
    <source>
        <dbReference type="ARBA" id="ARBA00022527"/>
    </source>
</evidence>
<keyword evidence="8" id="KW-1185">Reference proteome</keyword>
<keyword evidence="3" id="KW-0547">Nucleotide-binding</keyword>
<feature type="domain" description="Protein kinase" evidence="6">
    <location>
        <begin position="14"/>
        <end position="294"/>
    </location>
</feature>
<dbReference type="PROSITE" id="PS50011">
    <property type="entry name" value="PROTEIN_KINASE_DOM"/>
    <property type="match status" value="1"/>
</dbReference>
<dbReference type="PANTHER" id="PTHR24346:SF82">
    <property type="entry name" value="KP78A-RELATED"/>
    <property type="match status" value="1"/>
</dbReference>
<evidence type="ECO:0000256" key="4">
    <source>
        <dbReference type="ARBA" id="ARBA00022777"/>
    </source>
</evidence>
<keyword evidence="1" id="KW-0723">Serine/threonine-protein kinase</keyword>
<proteinExistence type="predicted"/>
<dbReference type="Proteomes" id="UP001470230">
    <property type="component" value="Unassembled WGS sequence"/>
</dbReference>
<evidence type="ECO:0000256" key="5">
    <source>
        <dbReference type="ARBA" id="ARBA00022840"/>
    </source>
</evidence>
<dbReference type="Gene3D" id="1.10.510.10">
    <property type="entry name" value="Transferase(Phosphotransferase) domain 1"/>
    <property type="match status" value="1"/>
</dbReference>
<dbReference type="PANTHER" id="PTHR24346">
    <property type="entry name" value="MAP/MICROTUBULE AFFINITY-REGULATING KINASE"/>
    <property type="match status" value="1"/>
</dbReference>
<evidence type="ECO:0000256" key="2">
    <source>
        <dbReference type="ARBA" id="ARBA00022679"/>
    </source>
</evidence>
<sequence>MNPDQFIGKKIGSFRLLKIIGEGAYSIVSLAEETVTIGNNSKNNAKNQLNESKKKNMRRNPILKRYVACKIVPTTKIEEKKFSKRLIQEIQIHKLMHHPNVVQLIDIQKDSSFYYIFLEFVPCGELFQMVLKKKKLTEKEASVFFKQILIGLQYIHSLNVAHRDLKPQNILVDQFGRIKICDFGLSKIFDDSTNLTKTPCGSPCYVAPEIVSGFPYDAKKSDIWSCGVILYAITTGYLPWTEREKPKIYEQILNGDFSVPPGLSDCCTDLIYKLMAIDLNQRISIEDALKHPFLKDVSVPDAKIGMNFEPVMKIDFDEQKEIKTNFFNDIKQKDLKEDEVGQSAEEEIKINNKNFNNIKISHRCASPRAIENPFYTINKI</sequence>
<dbReference type="InterPro" id="IPR008271">
    <property type="entry name" value="Ser/Thr_kinase_AS"/>
</dbReference>
<dbReference type="Pfam" id="PF00069">
    <property type="entry name" value="Pkinase"/>
    <property type="match status" value="1"/>
</dbReference>
<evidence type="ECO:0000256" key="3">
    <source>
        <dbReference type="ARBA" id="ARBA00022741"/>
    </source>
</evidence>